<comment type="caution">
    <text evidence="3">The sequence shown here is derived from an EMBL/GenBank/DDBJ whole genome shotgun (WGS) entry which is preliminary data.</text>
</comment>
<feature type="compositionally biased region" description="Low complexity" evidence="2">
    <location>
        <begin position="258"/>
        <end position="267"/>
    </location>
</feature>
<evidence type="ECO:0000256" key="2">
    <source>
        <dbReference type="SAM" id="MobiDB-lite"/>
    </source>
</evidence>
<feature type="compositionally biased region" description="Polar residues" evidence="2">
    <location>
        <begin position="303"/>
        <end position="318"/>
    </location>
</feature>
<protein>
    <recommendedName>
        <fullName evidence="5">Gamma-glutamyltranspeptidase</fullName>
    </recommendedName>
</protein>
<dbReference type="PRINTS" id="PR01210">
    <property type="entry name" value="GGTRANSPTASE"/>
</dbReference>
<dbReference type="Pfam" id="PF01019">
    <property type="entry name" value="G_glu_transpept"/>
    <property type="match status" value="1"/>
</dbReference>
<feature type="region of interest" description="Disordered" evidence="2">
    <location>
        <begin position="252"/>
        <end position="318"/>
    </location>
</feature>
<proteinExistence type="inferred from homology"/>
<sequence length="318" mass="33901">MSKDRSVVAAGHQLTVDAAAEILADGGNAFDAALAGLCMSFVAEAVFASPGGGGFLMARRADSDAVQLFDFFVDTPLKRRPADEVEFFPIDADFGPATQEFHIGLGASATPGMAQGLYAMHEAYCRLPMKRLVEPAVRAARAGFPLTSFQAYLFTVIAPILTASDGAKKIFAPGGELMKAGETFRNPALAETLEWLAEDARGSSSRAMWAGRLPPSHAISAAISPPMICATIASPCASLWSGVMAAPAWRSTRRRPPAARSSPMALPISRRSPRTAAPSIRWRCMPPWRRPTRRAPPMATGSRRVSSAESWPTTSARP</sequence>
<dbReference type="InterPro" id="IPR029055">
    <property type="entry name" value="Ntn_hydrolases_N"/>
</dbReference>
<organism evidence="3 4">
    <name type="scientific">Methyloceanibacter superfactus</name>
    <dbReference type="NCBI Taxonomy" id="1774969"/>
    <lineage>
        <taxon>Bacteria</taxon>
        <taxon>Pseudomonadati</taxon>
        <taxon>Pseudomonadota</taxon>
        <taxon>Alphaproteobacteria</taxon>
        <taxon>Hyphomicrobiales</taxon>
        <taxon>Hyphomicrobiaceae</taxon>
        <taxon>Methyloceanibacter</taxon>
    </lineage>
</organism>
<dbReference type="AlphaFoldDB" id="A0A1E3W7E9"/>
<name>A0A1E3W7E9_9HYPH</name>
<dbReference type="STRING" id="1774969.AUC69_05730"/>
<dbReference type="PANTHER" id="PTHR43199:SF1">
    <property type="entry name" value="GLUTATHIONE HYDROLASE PROENZYME"/>
    <property type="match status" value="1"/>
</dbReference>
<evidence type="ECO:0008006" key="5">
    <source>
        <dbReference type="Google" id="ProtNLM"/>
    </source>
</evidence>
<dbReference type="EMBL" id="LPWF01000004">
    <property type="protein sequence ID" value="ODS01739.1"/>
    <property type="molecule type" value="Genomic_DNA"/>
</dbReference>
<evidence type="ECO:0000313" key="4">
    <source>
        <dbReference type="Proteomes" id="UP000094472"/>
    </source>
</evidence>
<evidence type="ECO:0000256" key="1">
    <source>
        <dbReference type="ARBA" id="ARBA00009381"/>
    </source>
</evidence>
<dbReference type="OrthoDB" id="9781342at2"/>
<accession>A0A1E3W7E9</accession>
<dbReference type="InterPro" id="IPR051792">
    <property type="entry name" value="GGT_bact"/>
</dbReference>
<gene>
    <name evidence="3" type="ORF">AUC69_05730</name>
</gene>
<comment type="similarity">
    <text evidence="1">Belongs to the gamma-glutamyltransferase family.</text>
</comment>
<keyword evidence="4" id="KW-1185">Reference proteome</keyword>
<evidence type="ECO:0000313" key="3">
    <source>
        <dbReference type="EMBL" id="ODS01739.1"/>
    </source>
</evidence>
<dbReference type="PANTHER" id="PTHR43199">
    <property type="entry name" value="GLUTATHIONE HYDROLASE"/>
    <property type="match status" value="1"/>
</dbReference>
<dbReference type="Proteomes" id="UP000094472">
    <property type="component" value="Unassembled WGS sequence"/>
</dbReference>
<reference evidence="3 4" key="1">
    <citation type="journal article" date="2016" name="Environ. Microbiol.">
        <title>New Methyloceanibacter diversity from North Sea sediments includes methanotroph containing solely the soluble methane monooxygenase.</title>
        <authorList>
            <person name="Vekeman B."/>
            <person name="Kerckhof F.M."/>
            <person name="Cremers G."/>
            <person name="de Vos P."/>
            <person name="Vandamme P."/>
            <person name="Boon N."/>
            <person name="Op den Camp H.J."/>
            <person name="Heylen K."/>
        </authorList>
    </citation>
    <scope>NUCLEOTIDE SEQUENCE [LARGE SCALE GENOMIC DNA]</scope>
    <source>
        <strain evidence="3 4">R-67175</strain>
    </source>
</reference>
<dbReference type="SUPFAM" id="SSF56235">
    <property type="entry name" value="N-terminal nucleophile aminohydrolases (Ntn hydrolases)"/>
    <property type="match status" value="1"/>
</dbReference>